<sequence length="175" mass="17996">MKKLILTIVITAFAGTSYADTQTFSQIGDEQAFNAALSAIKQTPHTDAIAEAIFDNQFALAALSPEEMNETEGAFAWGTLGNGALAGASFGVATGNLYHYIAHGSFASLESNLISATAGAATGGLTGLGAAAAGKTLTQVLTEDLSRLAAYHAIKTELAINAATFPWQDSNPNNP</sequence>
<protein>
    <submittedName>
        <fullName evidence="2">Uncharacterized protein</fullName>
    </submittedName>
</protein>
<feature type="chain" id="PRO_5016755620" evidence="1">
    <location>
        <begin position="20"/>
        <end position="175"/>
    </location>
</feature>
<organism evidence="2 3">
    <name type="scientific">Suttonella indologenes</name>
    <dbReference type="NCBI Taxonomy" id="13276"/>
    <lineage>
        <taxon>Bacteria</taxon>
        <taxon>Pseudomonadati</taxon>
        <taxon>Pseudomonadota</taxon>
        <taxon>Gammaproteobacteria</taxon>
        <taxon>Cardiobacteriales</taxon>
        <taxon>Cardiobacteriaceae</taxon>
        <taxon>Suttonella</taxon>
    </lineage>
</organism>
<keyword evidence="3" id="KW-1185">Reference proteome</keyword>
<accession>A0A380MWB9</accession>
<name>A0A380MWB9_9GAMM</name>
<evidence type="ECO:0000313" key="3">
    <source>
        <dbReference type="Proteomes" id="UP000254575"/>
    </source>
</evidence>
<dbReference type="EMBL" id="UHIA01000004">
    <property type="protein sequence ID" value="SUO96865.1"/>
    <property type="molecule type" value="Genomic_DNA"/>
</dbReference>
<evidence type="ECO:0000256" key="1">
    <source>
        <dbReference type="SAM" id="SignalP"/>
    </source>
</evidence>
<reference evidence="2 3" key="1">
    <citation type="submission" date="2018-06" db="EMBL/GenBank/DDBJ databases">
        <authorList>
            <consortium name="Pathogen Informatics"/>
            <person name="Doyle S."/>
        </authorList>
    </citation>
    <scope>NUCLEOTIDE SEQUENCE [LARGE SCALE GENOMIC DNA]</scope>
    <source>
        <strain evidence="2 3">NCTC10717</strain>
    </source>
</reference>
<keyword evidence="1" id="KW-0732">Signal</keyword>
<feature type="signal peptide" evidence="1">
    <location>
        <begin position="1"/>
        <end position="19"/>
    </location>
</feature>
<proteinExistence type="predicted"/>
<dbReference type="RefSeq" id="WP_115218454.1">
    <property type="nucleotide sequence ID" value="NZ_UHIA01000004.1"/>
</dbReference>
<gene>
    <name evidence="2" type="ORF">NCTC10717_01218</name>
</gene>
<dbReference type="AlphaFoldDB" id="A0A380MWB9"/>
<evidence type="ECO:0000313" key="2">
    <source>
        <dbReference type="EMBL" id="SUO96865.1"/>
    </source>
</evidence>
<dbReference type="OrthoDB" id="9824678at2"/>
<dbReference type="Proteomes" id="UP000254575">
    <property type="component" value="Unassembled WGS sequence"/>
</dbReference>